<dbReference type="InterPro" id="IPR038727">
    <property type="entry name" value="NadR/Ttd14_AAA_dom"/>
</dbReference>
<comment type="caution">
    <text evidence="2">The sequence shown here is derived from an EMBL/GenBank/DDBJ whole genome shotgun (WGS) entry which is preliminary data.</text>
</comment>
<dbReference type="AlphaFoldDB" id="A0A2S9XKV2"/>
<proteinExistence type="predicted"/>
<dbReference type="InterPro" id="IPR027417">
    <property type="entry name" value="P-loop_NTPase"/>
</dbReference>
<feature type="domain" description="NadR/Ttd14 AAA" evidence="1">
    <location>
        <begin position="6"/>
        <end position="179"/>
    </location>
</feature>
<dbReference type="Proteomes" id="UP000237968">
    <property type="component" value="Unassembled WGS sequence"/>
</dbReference>
<dbReference type="EMBL" id="PVNK01000187">
    <property type="protein sequence ID" value="PRP93311.1"/>
    <property type="molecule type" value="Genomic_DNA"/>
</dbReference>
<dbReference type="Gene3D" id="3.40.50.300">
    <property type="entry name" value="P-loop containing nucleotide triphosphate hydrolases"/>
    <property type="match status" value="1"/>
</dbReference>
<gene>
    <name evidence="2" type="ORF">ENSA5_43330</name>
</gene>
<dbReference type="RefSeq" id="WP_106393611.1">
    <property type="nucleotide sequence ID" value="NZ_PVNK01000187.1"/>
</dbReference>
<reference evidence="2 3" key="1">
    <citation type="submission" date="2018-03" db="EMBL/GenBank/DDBJ databases">
        <title>Draft Genome Sequences of the Obligatory Marine Myxobacteria Enhygromyxa salina SWB005.</title>
        <authorList>
            <person name="Poehlein A."/>
            <person name="Moghaddam J.A."/>
            <person name="Harms H."/>
            <person name="Alanjari M."/>
            <person name="Koenig G.M."/>
            <person name="Daniel R."/>
            <person name="Schaeberle T.F."/>
        </authorList>
    </citation>
    <scope>NUCLEOTIDE SEQUENCE [LARGE SCALE GENOMIC DNA]</scope>
    <source>
        <strain evidence="2 3">SWB005</strain>
    </source>
</reference>
<organism evidence="2 3">
    <name type="scientific">Enhygromyxa salina</name>
    <dbReference type="NCBI Taxonomy" id="215803"/>
    <lineage>
        <taxon>Bacteria</taxon>
        <taxon>Pseudomonadati</taxon>
        <taxon>Myxococcota</taxon>
        <taxon>Polyangia</taxon>
        <taxon>Nannocystales</taxon>
        <taxon>Nannocystaceae</taxon>
        <taxon>Enhygromyxa</taxon>
    </lineage>
</organism>
<keyword evidence="3" id="KW-1185">Reference proteome</keyword>
<protein>
    <recommendedName>
        <fullName evidence="1">NadR/Ttd14 AAA domain-containing protein</fullName>
    </recommendedName>
</protein>
<evidence type="ECO:0000313" key="3">
    <source>
        <dbReference type="Proteomes" id="UP000237968"/>
    </source>
</evidence>
<accession>A0A2S9XKV2</accession>
<name>A0A2S9XKV2_9BACT</name>
<sequence length="189" mass="21314">MVPVYIATGAFDCGKTTTLEWLREHHGLRIHGEAHLRALASWGDRTAGHPPDRGFTRIEDPEHSCPMCRPRAFAERVLEEQRAIEGSAQPGDILERGYLDPIEMLLRNSGGPRPAWTPIARYARVFLFEVMPALQRPRWGKSVERRIAEAQAINERLERMYGEAGHEVVRIGPGAVEARAARLRVHLTP</sequence>
<dbReference type="OrthoDB" id="5507937at2"/>
<dbReference type="Pfam" id="PF13521">
    <property type="entry name" value="AAA_28"/>
    <property type="match status" value="1"/>
</dbReference>
<evidence type="ECO:0000313" key="2">
    <source>
        <dbReference type="EMBL" id="PRP93311.1"/>
    </source>
</evidence>
<evidence type="ECO:0000259" key="1">
    <source>
        <dbReference type="Pfam" id="PF13521"/>
    </source>
</evidence>